<dbReference type="SUPFAM" id="SSF51679">
    <property type="entry name" value="Bacterial luciferase-like"/>
    <property type="match status" value="1"/>
</dbReference>
<dbReference type="PANTHER" id="PTHR30137">
    <property type="entry name" value="LUCIFERASE-LIKE MONOOXYGENASE"/>
    <property type="match status" value="1"/>
</dbReference>
<dbReference type="PANTHER" id="PTHR30137:SF15">
    <property type="entry name" value="BLL6902 PROTEIN"/>
    <property type="match status" value="1"/>
</dbReference>
<dbReference type="RefSeq" id="WP_014182030.1">
    <property type="nucleotide sequence ID" value="NC_016582.1"/>
</dbReference>
<accession>D7C7N5</accession>
<dbReference type="GO" id="GO:0016705">
    <property type="term" value="F:oxidoreductase activity, acting on paired donors, with incorporation or reduction of molecular oxygen"/>
    <property type="evidence" value="ECO:0007669"/>
    <property type="project" value="InterPro"/>
</dbReference>
<dbReference type="PATRIC" id="fig|749414.3.peg.9747"/>
<dbReference type="AlphaFoldDB" id="D7C7N5"/>
<dbReference type="GO" id="GO:0005829">
    <property type="term" value="C:cytosol"/>
    <property type="evidence" value="ECO:0007669"/>
    <property type="project" value="TreeGrafter"/>
</dbReference>
<evidence type="ECO:0000313" key="3">
    <source>
        <dbReference type="Proteomes" id="UP000000377"/>
    </source>
</evidence>
<sequence length="355" mass="38212">MTASRIRLGFLTHANGPADTRETYRGLLRLFRAADELGYHTGWISQHHFQDDYGRVPSPLPFLAAAAAQTSRIRLGTAVVIAPLEDPVRLAEDAAVVDEISEGRLELGLGNGGFGPEAERVFAAFGIDPAHRRERGSQVLARTLRALRGEPLGDRPDGPVLQPPVPGLADRVWWSSANPRGGAEAGAQGAGLLLARRAIGASGPTDLDQLRVVEPYVEQPAAGPGVPPRIAVSRGLFATKDPAASDGEFRRIVHHYLEGPFRNKEFPPGLAFDDYLARSNFFHGHPEQVAEQLNRDRILPYATELIVQVHYGATVEESLRNLELIATEVAPLLAPPVHSAVHSPAGAGVGGEVRR</sequence>
<dbReference type="Gene3D" id="3.20.20.30">
    <property type="entry name" value="Luciferase-like domain"/>
    <property type="match status" value="1"/>
</dbReference>
<dbReference type="Pfam" id="PF00296">
    <property type="entry name" value="Bac_luciferase"/>
    <property type="match status" value="1"/>
</dbReference>
<reference evidence="2 3" key="1">
    <citation type="journal article" date="2010" name="J. Bacteriol.">
        <title>Genome sequence of the milbemycin-producing bacterium Streptomyces bingchenggensis.</title>
        <authorList>
            <person name="Wang X.J."/>
            <person name="Yan Y.J."/>
            <person name="Zhang B."/>
            <person name="An J."/>
            <person name="Wang J.J."/>
            <person name="Tian J."/>
            <person name="Jiang L."/>
            <person name="Chen Y.H."/>
            <person name="Huang S.X."/>
            <person name="Yin M."/>
            <person name="Zhang J."/>
            <person name="Gao A.L."/>
            <person name="Liu C.X."/>
            <person name="Zhu Z.X."/>
            <person name="Xiang W.S."/>
        </authorList>
    </citation>
    <scope>NUCLEOTIDE SEQUENCE [LARGE SCALE GENOMIC DNA]</scope>
    <source>
        <strain evidence="2 3">BCW-1</strain>
    </source>
</reference>
<dbReference type="Proteomes" id="UP000000377">
    <property type="component" value="Chromosome"/>
</dbReference>
<evidence type="ECO:0000313" key="2">
    <source>
        <dbReference type="EMBL" id="ADI12583.1"/>
    </source>
</evidence>
<dbReference type="EMBL" id="CP002047">
    <property type="protein sequence ID" value="ADI12583.1"/>
    <property type="molecule type" value="Genomic_DNA"/>
</dbReference>
<keyword evidence="3" id="KW-1185">Reference proteome</keyword>
<dbReference type="eggNOG" id="COG2141">
    <property type="taxonomic scope" value="Bacteria"/>
</dbReference>
<dbReference type="KEGG" id="sbh:SBI_09465"/>
<evidence type="ECO:0000259" key="1">
    <source>
        <dbReference type="Pfam" id="PF00296"/>
    </source>
</evidence>
<dbReference type="InterPro" id="IPR036661">
    <property type="entry name" value="Luciferase-like_sf"/>
</dbReference>
<organism evidence="2 3">
    <name type="scientific">Streptomyces bingchenggensis (strain BCW-1)</name>
    <dbReference type="NCBI Taxonomy" id="749414"/>
    <lineage>
        <taxon>Bacteria</taxon>
        <taxon>Bacillati</taxon>
        <taxon>Actinomycetota</taxon>
        <taxon>Actinomycetes</taxon>
        <taxon>Kitasatosporales</taxon>
        <taxon>Streptomycetaceae</taxon>
        <taxon>Streptomyces</taxon>
    </lineage>
</organism>
<dbReference type="InterPro" id="IPR011251">
    <property type="entry name" value="Luciferase-like_dom"/>
</dbReference>
<dbReference type="InterPro" id="IPR050766">
    <property type="entry name" value="Bact_Lucif_Oxidored"/>
</dbReference>
<name>D7C7N5_STRBB</name>
<gene>
    <name evidence="2" type="ordered locus">SBI_09465</name>
</gene>
<feature type="domain" description="Luciferase-like" evidence="1">
    <location>
        <begin position="10"/>
        <end position="294"/>
    </location>
</feature>
<protein>
    <submittedName>
        <fullName evidence="2">Putative monooxigenase</fullName>
    </submittedName>
</protein>
<dbReference type="STRING" id="749414.SBI_09465"/>
<proteinExistence type="predicted"/>
<dbReference type="HOGENOM" id="CLU_027853_3_1_11"/>